<dbReference type="CDD" id="cd05233">
    <property type="entry name" value="SDR_c"/>
    <property type="match status" value="1"/>
</dbReference>
<dbReference type="InterPro" id="IPR002347">
    <property type="entry name" value="SDR_fam"/>
</dbReference>
<dbReference type="Gene3D" id="3.40.50.720">
    <property type="entry name" value="NAD(P)-binding Rossmann-like Domain"/>
    <property type="match status" value="1"/>
</dbReference>
<dbReference type="PANTHER" id="PTHR42760">
    <property type="entry name" value="SHORT-CHAIN DEHYDROGENASES/REDUCTASES FAMILY MEMBER"/>
    <property type="match status" value="1"/>
</dbReference>
<dbReference type="EMBL" id="JAKLTQ010000030">
    <property type="protein sequence ID" value="MCG2624718.1"/>
    <property type="molecule type" value="Genomic_DNA"/>
</dbReference>
<dbReference type="PRINTS" id="PR00081">
    <property type="entry name" value="GDHRDH"/>
</dbReference>
<evidence type="ECO:0000313" key="3">
    <source>
        <dbReference type="EMBL" id="MCG2624718.1"/>
    </source>
</evidence>
<organism evidence="3 4">
    <name type="scientific">Arthrobacter hankyongi</name>
    <dbReference type="NCBI Taxonomy" id="2904801"/>
    <lineage>
        <taxon>Bacteria</taxon>
        <taxon>Bacillati</taxon>
        <taxon>Actinomycetota</taxon>
        <taxon>Actinomycetes</taxon>
        <taxon>Micrococcales</taxon>
        <taxon>Micrococcaceae</taxon>
        <taxon>Arthrobacter</taxon>
    </lineage>
</organism>
<gene>
    <name evidence="3" type="ORF">LVY72_22785</name>
</gene>
<sequence length="274" mass="29056">MKSDQPLHGKVAVVTGAARGLGLGYARRLADRGANIAICDLNLESAHEYQAEADNLVDGSLEATLASYGVEYLLQQVDVTDPSALQKFANSVQERWGRADVLICNAGGGGDFSRNLPTDLDLDGVQSTFERNLFSVFNTVKAFGPMMQQRQSGKIITVSSFTGMTVLGDGHGSDYATAKSAVSFYTRYLAQELGPHGVTANAIAPGFIATGQFSERLGAADPERLETWRSMAALRRLGTPEDVINVVDFLAGPGSDFITGQTICVDGGIVRGAS</sequence>
<dbReference type="RefSeq" id="WP_237827019.1">
    <property type="nucleotide sequence ID" value="NZ_JAKLTQ010000030.1"/>
</dbReference>
<reference evidence="3" key="1">
    <citation type="submission" date="2022-01" db="EMBL/GenBank/DDBJ databases">
        <authorList>
            <person name="Jo J.-H."/>
            <person name="Im W.-T."/>
        </authorList>
    </citation>
    <scope>NUCLEOTIDE SEQUENCE</scope>
    <source>
        <strain evidence="3">I2-34</strain>
    </source>
</reference>
<keyword evidence="2" id="KW-0560">Oxidoreductase</keyword>
<proteinExistence type="inferred from homology"/>
<evidence type="ECO:0000256" key="2">
    <source>
        <dbReference type="ARBA" id="ARBA00023002"/>
    </source>
</evidence>
<evidence type="ECO:0000313" key="4">
    <source>
        <dbReference type="Proteomes" id="UP001165368"/>
    </source>
</evidence>
<dbReference type="Pfam" id="PF13561">
    <property type="entry name" value="adh_short_C2"/>
    <property type="match status" value="1"/>
</dbReference>
<comment type="similarity">
    <text evidence="1">Belongs to the short-chain dehydrogenases/reductases (SDR) family.</text>
</comment>
<keyword evidence="4" id="KW-1185">Reference proteome</keyword>
<accession>A0ABS9LDL3</accession>
<dbReference type="SUPFAM" id="SSF51735">
    <property type="entry name" value="NAD(P)-binding Rossmann-fold domains"/>
    <property type="match status" value="1"/>
</dbReference>
<dbReference type="Proteomes" id="UP001165368">
    <property type="component" value="Unassembled WGS sequence"/>
</dbReference>
<comment type="caution">
    <text evidence="3">The sequence shown here is derived from an EMBL/GenBank/DDBJ whole genome shotgun (WGS) entry which is preliminary data.</text>
</comment>
<name>A0ABS9LDL3_9MICC</name>
<dbReference type="PANTHER" id="PTHR42760:SF133">
    <property type="entry name" value="3-OXOACYL-[ACYL-CARRIER-PROTEIN] REDUCTASE"/>
    <property type="match status" value="1"/>
</dbReference>
<evidence type="ECO:0000256" key="1">
    <source>
        <dbReference type="ARBA" id="ARBA00006484"/>
    </source>
</evidence>
<protein>
    <submittedName>
        <fullName evidence="3">SDR family oxidoreductase</fullName>
    </submittedName>
</protein>
<dbReference type="PRINTS" id="PR00080">
    <property type="entry name" value="SDRFAMILY"/>
</dbReference>
<dbReference type="InterPro" id="IPR036291">
    <property type="entry name" value="NAD(P)-bd_dom_sf"/>
</dbReference>